<proteinExistence type="predicted"/>
<dbReference type="OrthoDB" id="180690at2"/>
<dbReference type="SUPFAM" id="SSF75005">
    <property type="entry name" value="Arabinanase/levansucrase/invertase"/>
    <property type="match status" value="1"/>
</dbReference>
<dbReference type="AlphaFoldDB" id="A0A366HLD0"/>
<name>A0A366HLD0_9BACT</name>
<dbReference type="InterPro" id="IPR023296">
    <property type="entry name" value="Glyco_hydro_beta-prop_sf"/>
</dbReference>
<dbReference type="Proteomes" id="UP000253426">
    <property type="component" value="Unassembled WGS sequence"/>
</dbReference>
<accession>A0A366HLD0</accession>
<gene>
    <name evidence="1" type="ORF">DES53_105148</name>
</gene>
<organism evidence="1 2">
    <name type="scientific">Roseimicrobium gellanilyticum</name>
    <dbReference type="NCBI Taxonomy" id="748857"/>
    <lineage>
        <taxon>Bacteria</taxon>
        <taxon>Pseudomonadati</taxon>
        <taxon>Verrucomicrobiota</taxon>
        <taxon>Verrucomicrobiia</taxon>
        <taxon>Verrucomicrobiales</taxon>
        <taxon>Verrucomicrobiaceae</taxon>
        <taxon>Roseimicrobium</taxon>
    </lineage>
</organism>
<reference evidence="1 2" key="1">
    <citation type="submission" date="2018-06" db="EMBL/GenBank/DDBJ databases">
        <title>Genomic Encyclopedia of Type Strains, Phase IV (KMG-IV): sequencing the most valuable type-strain genomes for metagenomic binning, comparative biology and taxonomic classification.</title>
        <authorList>
            <person name="Goeker M."/>
        </authorList>
    </citation>
    <scope>NUCLEOTIDE SEQUENCE [LARGE SCALE GENOMIC DNA]</scope>
    <source>
        <strain evidence="1 2">DSM 25532</strain>
    </source>
</reference>
<dbReference type="RefSeq" id="WP_147263432.1">
    <property type="nucleotide sequence ID" value="NZ_QNRR01000005.1"/>
</dbReference>
<protein>
    <recommendedName>
        <fullName evidence="3">Glycosyl hydrolase family 32</fullName>
    </recommendedName>
</protein>
<sequence>MHLGRIIPALLLTLPLLLLTHRALCVEPLEIGHTPQFFLDDHLVDNRWSLKPKREEVLRAFHAPAKHEGNPVIADDGGYVTVARDPESGVFRMWYQTHVRSESGEEGNDYAIAYAESGDGLRWTRPELELHEWKGTKVNNIVWKGWGGKRASGPQVIQVPERDRRGHRFIMTYRTGGVRDQSGIRVVGSRDGIHWEEKNDSLVLPLHSDTQNSIIYDDAAGEYVMFCRAKDRYLVGGRTDMLHDGESRRIASIRGKDLWSTWTGSPEMILVPDELDMERGFNRFYGMSAKRHAGITWGFLWPFKLNTDIVTELTWTRDGEHWQRFPTRPRLLELGRDGAWDDGMVFGSADWIEMGDEWWIYYAASDGPHELRDRTAGIGLAKLRKEGFISMHGPPGGGVLCTKLIRWPGGPLIVNANAGKGELRVQISDEKRKVLPGYAFDDGETFKGDSTAHELKWREKSLEDLKGKTLRLEFFLKEADIYTFRAGSS</sequence>
<evidence type="ECO:0008006" key="3">
    <source>
        <dbReference type="Google" id="ProtNLM"/>
    </source>
</evidence>
<evidence type="ECO:0000313" key="2">
    <source>
        <dbReference type="Proteomes" id="UP000253426"/>
    </source>
</evidence>
<dbReference type="EMBL" id="QNRR01000005">
    <property type="protein sequence ID" value="RBP43749.1"/>
    <property type="molecule type" value="Genomic_DNA"/>
</dbReference>
<dbReference type="Gene3D" id="2.115.10.20">
    <property type="entry name" value="Glycosyl hydrolase domain, family 43"/>
    <property type="match status" value="2"/>
</dbReference>
<evidence type="ECO:0000313" key="1">
    <source>
        <dbReference type="EMBL" id="RBP43749.1"/>
    </source>
</evidence>
<comment type="caution">
    <text evidence="1">The sequence shown here is derived from an EMBL/GenBank/DDBJ whole genome shotgun (WGS) entry which is preliminary data.</text>
</comment>
<keyword evidence="2" id="KW-1185">Reference proteome</keyword>